<dbReference type="RefSeq" id="WP_157303121.1">
    <property type="nucleotide sequence ID" value="NZ_BAAAZB010000021.1"/>
</dbReference>
<evidence type="ECO:0000313" key="1">
    <source>
        <dbReference type="EMBL" id="MVT44334.1"/>
    </source>
</evidence>
<dbReference type="OrthoDB" id="796214at2"/>
<reference evidence="1 2" key="1">
    <citation type="submission" date="2019-12" db="EMBL/GenBank/DDBJ databases">
        <title>The draft genomic sequence of strain Chitinophaga oryziterrae JCM 16595.</title>
        <authorList>
            <person name="Zhang X."/>
        </authorList>
    </citation>
    <scope>NUCLEOTIDE SEQUENCE [LARGE SCALE GENOMIC DNA]</scope>
    <source>
        <strain evidence="1 2">JCM 16595</strain>
    </source>
</reference>
<gene>
    <name evidence="1" type="ORF">GO495_27315</name>
</gene>
<comment type="caution">
    <text evidence="1">The sequence shown here is derived from an EMBL/GenBank/DDBJ whole genome shotgun (WGS) entry which is preliminary data.</text>
</comment>
<proteinExistence type="predicted"/>
<accession>A0A6N8JH88</accession>
<evidence type="ECO:0000313" key="2">
    <source>
        <dbReference type="Proteomes" id="UP000468388"/>
    </source>
</evidence>
<keyword evidence="2" id="KW-1185">Reference proteome</keyword>
<organism evidence="1 2">
    <name type="scientific">Chitinophaga oryziterrae</name>
    <dbReference type="NCBI Taxonomy" id="1031224"/>
    <lineage>
        <taxon>Bacteria</taxon>
        <taxon>Pseudomonadati</taxon>
        <taxon>Bacteroidota</taxon>
        <taxon>Chitinophagia</taxon>
        <taxon>Chitinophagales</taxon>
        <taxon>Chitinophagaceae</taxon>
        <taxon>Chitinophaga</taxon>
    </lineage>
</organism>
<dbReference type="EMBL" id="WRXO01000010">
    <property type="protein sequence ID" value="MVT44334.1"/>
    <property type="molecule type" value="Genomic_DNA"/>
</dbReference>
<name>A0A6N8JH88_9BACT</name>
<dbReference type="Proteomes" id="UP000468388">
    <property type="component" value="Unassembled WGS sequence"/>
</dbReference>
<protein>
    <submittedName>
        <fullName evidence="1">Uncharacterized protein</fullName>
    </submittedName>
</protein>
<sequence length="90" mass="10424">MIRPHPESDLQLNVMVLGSNVITLLKSKSKNGDYILLENIINDFLKADKKRTPDLFIYTLLFLYSIGLIDYKGYKIKLTPNLEKHPNLFD</sequence>
<dbReference type="AlphaFoldDB" id="A0A6N8JH88"/>